<evidence type="ECO:0000256" key="8">
    <source>
        <dbReference type="ARBA" id="ARBA00022490"/>
    </source>
</evidence>
<dbReference type="OrthoDB" id="20086at2759"/>
<dbReference type="PANTHER" id="PTHR18829">
    <property type="entry name" value="PROTEIN YAE1 HOMOLOG"/>
    <property type="match status" value="1"/>
</dbReference>
<evidence type="ECO:0000256" key="2">
    <source>
        <dbReference type="ARBA" id="ARBA00004123"/>
    </source>
</evidence>
<comment type="caution">
    <text evidence="12">The sequence shown here is derived from an EMBL/GenBank/DDBJ whole genome shotgun (WGS) entry which is preliminary data.</text>
</comment>
<organism evidence="12 13">
    <name type="scientific">Moelleriella libera RCEF 2490</name>
    <dbReference type="NCBI Taxonomy" id="1081109"/>
    <lineage>
        <taxon>Eukaryota</taxon>
        <taxon>Fungi</taxon>
        <taxon>Dikarya</taxon>
        <taxon>Ascomycota</taxon>
        <taxon>Pezizomycotina</taxon>
        <taxon>Sordariomycetes</taxon>
        <taxon>Hypocreomycetidae</taxon>
        <taxon>Hypocreales</taxon>
        <taxon>Clavicipitaceae</taxon>
        <taxon>Moelleriella</taxon>
    </lineage>
</organism>
<comment type="similarity">
    <text evidence="4">Belongs to the YAE1 family.</text>
</comment>
<evidence type="ECO:0000256" key="4">
    <source>
        <dbReference type="ARBA" id="ARBA00007096"/>
    </source>
</evidence>
<comment type="function">
    <text evidence="1">The complex LTO1:YAE1 may function as a target specific adapter that probably recruits apo-RPLI1 to the cytosolic iron-sulfur protein assembly (CIA) complex machinery. May be required for biogenesis of the large ribosomal subunit and initiation of translation.</text>
</comment>
<evidence type="ECO:0000256" key="6">
    <source>
        <dbReference type="ARBA" id="ARBA00017286"/>
    </source>
</evidence>
<dbReference type="EMBL" id="AZGY01000013">
    <property type="protein sequence ID" value="KZZ93338.1"/>
    <property type="molecule type" value="Genomic_DNA"/>
</dbReference>
<evidence type="ECO:0000313" key="12">
    <source>
        <dbReference type="EMBL" id="KZZ93338.1"/>
    </source>
</evidence>
<evidence type="ECO:0000256" key="1">
    <source>
        <dbReference type="ARBA" id="ARBA00003836"/>
    </source>
</evidence>
<comment type="subunit">
    <text evidence="5">May form a complex with LTO1.</text>
</comment>
<feature type="region of interest" description="Disordered" evidence="10">
    <location>
        <begin position="201"/>
        <end position="228"/>
    </location>
</feature>
<gene>
    <name evidence="12" type="ORF">AAL_05723</name>
</gene>
<evidence type="ECO:0000259" key="11">
    <source>
        <dbReference type="Pfam" id="PF09811"/>
    </source>
</evidence>
<dbReference type="PANTHER" id="PTHR18829:SF0">
    <property type="entry name" value="PROTEIN YAE1 HOMOLOG"/>
    <property type="match status" value="1"/>
</dbReference>
<evidence type="ECO:0000256" key="7">
    <source>
        <dbReference type="ARBA" id="ARBA00018400"/>
    </source>
</evidence>
<dbReference type="GO" id="GO:0005737">
    <property type="term" value="C:cytoplasm"/>
    <property type="evidence" value="ECO:0007669"/>
    <property type="project" value="UniProtKB-SubCell"/>
</dbReference>
<keyword evidence="13" id="KW-1185">Reference proteome</keyword>
<evidence type="ECO:0000256" key="5">
    <source>
        <dbReference type="ARBA" id="ARBA00011427"/>
    </source>
</evidence>
<accession>A0A168A144</accession>
<dbReference type="InterPro" id="IPR019191">
    <property type="entry name" value="Essential_protein_Yae1_N"/>
</dbReference>
<evidence type="ECO:0000256" key="3">
    <source>
        <dbReference type="ARBA" id="ARBA00004496"/>
    </source>
</evidence>
<dbReference type="GO" id="GO:0005634">
    <property type="term" value="C:nucleus"/>
    <property type="evidence" value="ECO:0007669"/>
    <property type="project" value="UniProtKB-SubCell"/>
</dbReference>
<dbReference type="Proteomes" id="UP000078544">
    <property type="component" value="Unassembled WGS sequence"/>
</dbReference>
<evidence type="ECO:0000256" key="9">
    <source>
        <dbReference type="ARBA" id="ARBA00023242"/>
    </source>
</evidence>
<dbReference type="Pfam" id="PF09811">
    <property type="entry name" value="Yae1_N"/>
    <property type="match status" value="1"/>
</dbReference>
<comment type="subcellular location">
    <subcellularLocation>
        <location evidence="3">Cytoplasm</location>
    </subcellularLocation>
    <subcellularLocation>
        <location evidence="2">Nucleus</location>
    </subcellularLocation>
</comment>
<dbReference type="AlphaFoldDB" id="A0A168A144"/>
<evidence type="ECO:0000313" key="13">
    <source>
        <dbReference type="Proteomes" id="UP000078544"/>
    </source>
</evidence>
<proteinExistence type="inferred from homology"/>
<keyword evidence="9" id="KW-0539">Nucleus</keyword>
<name>A0A168A144_9HYPO</name>
<sequence length="228" mass="24405">MHFQSIEGLPDDACISQVGGGITTDLSQSIRQLDDVFASGPESSSDVDVQNGSHLSEVPRLETEHTNAGYREGITAAKETSIQAGFDEGYSLGATLGSRAGQLLGLIEGIAEALSDQSGEARDAAAQLQTEARKDLSAKSIFSAEFWASDGNWNYQVNAADGSQILFHDVANAHPLILKWSRLADEQARLWHVQTSILEEESGPRLNDAPAEPLNISTPASAKQALDW</sequence>
<feature type="domain" description="Essential protein Yae1 N-terminal" evidence="11">
    <location>
        <begin position="69"/>
        <end position="106"/>
    </location>
</feature>
<evidence type="ECO:0000256" key="10">
    <source>
        <dbReference type="SAM" id="MobiDB-lite"/>
    </source>
</evidence>
<protein>
    <recommendedName>
        <fullName evidence="7">Protein YAE1</fullName>
    </recommendedName>
    <alternativeName>
        <fullName evidence="6">Protein yae1</fullName>
    </alternativeName>
</protein>
<dbReference type="STRING" id="1081109.A0A168A144"/>
<dbReference type="InterPro" id="IPR038881">
    <property type="entry name" value="Yae1-like"/>
</dbReference>
<keyword evidence="8" id="KW-0963">Cytoplasm</keyword>
<reference evidence="12 13" key="1">
    <citation type="journal article" date="2016" name="Genome Biol. Evol.">
        <title>Divergent and convergent evolution of fungal pathogenicity.</title>
        <authorList>
            <person name="Shang Y."/>
            <person name="Xiao G."/>
            <person name="Zheng P."/>
            <person name="Cen K."/>
            <person name="Zhan S."/>
            <person name="Wang C."/>
        </authorList>
    </citation>
    <scope>NUCLEOTIDE SEQUENCE [LARGE SCALE GENOMIC DNA]</scope>
    <source>
        <strain evidence="12 13">RCEF 2490</strain>
    </source>
</reference>